<dbReference type="PANTHER" id="PTHR30575">
    <property type="entry name" value="PEPTIDASE M20"/>
    <property type="match status" value="1"/>
</dbReference>
<protein>
    <recommendedName>
        <fullName evidence="1">Peptidase M20 domain-containing protein 2</fullName>
    </recommendedName>
</protein>
<dbReference type="PANTHER" id="PTHR30575:SF0">
    <property type="entry name" value="XAA-ARG DIPEPTIDASE"/>
    <property type="match status" value="1"/>
</dbReference>
<dbReference type="GO" id="GO:0071713">
    <property type="term" value="F:para-aminobenzoyl-glutamate hydrolase activity"/>
    <property type="evidence" value="ECO:0007669"/>
    <property type="project" value="TreeGrafter"/>
</dbReference>
<gene>
    <name evidence="2" type="ORF">BR63_15110</name>
</gene>
<dbReference type="SUPFAM" id="SSF55031">
    <property type="entry name" value="Bacterial exopeptidase dimerisation domain"/>
    <property type="match status" value="1"/>
</dbReference>
<evidence type="ECO:0000313" key="3">
    <source>
        <dbReference type="Proteomes" id="UP000515847"/>
    </source>
</evidence>
<name>A0A7G6E5Z1_THEFR</name>
<dbReference type="Pfam" id="PF01546">
    <property type="entry name" value="Peptidase_M20"/>
    <property type="match status" value="1"/>
</dbReference>
<keyword evidence="3" id="KW-1185">Reference proteome</keyword>
<dbReference type="EMBL" id="CP045798">
    <property type="protein sequence ID" value="QNB47495.1"/>
    <property type="molecule type" value="Genomic_DNA"/>
</dbReference>
<dbReference type="InterPro" id="IPR052030">
    <property type="entry name" value="Peptidase_M20/M20A_hydrolases"/>
</dbReference>
<dbReference type="Gene3D" id="3.40.630.10">
    <property type="entry name" value="Zn peptidases"/>
    <property type="match status" value="1"/>
</dbReference>
<organism evidence="2 3">
    <name type="scientific">Thermanaerosceptrum fracticalcis</name>
    <dbReference type="NCBI Taxonomy" id="1712410"/>
    <lineage>
        <taxon>Bacteria</taxon>
        <taxon>Bacillati</taxon>
        <taxon>Bacillota</taxon>
        <taxon>Clostridia</taxon>
        <taxon>Eubacteriales</taxon>
        <taxon>Peptococcaceae</taxon>
        <taxon>Thermanaerosceptrum</taxon>
    </lineage>
</organism>
<evidence type="ECO:0000256" key="1">
    <source>
        <dbReference type="PIRNR" id="PIRNR037226"/>
    </source>
</evidence>
<sequence length="397" mass="43668">MFTKSSKLLREIKKLFPDILAISHDIHQRPELGNQEYYARERITGYLARMGWRIEKNIASLPTAFVAYRGNRSGPCLGYVAEYDALPEIGHGCGHNLICAASVGAAVALSRVVADLPGEIRILGTPAEETTGGKVAMLQKGFFNDLSAVMMFHPGVSNVVNFGSLALEALEIVFHGKMGHAAVDYAARGDTLEALLQFFFWVKGWKKTLPELCQVQGIIKDGGSVPNIRPAKTVARFYLRAPDEETLDGLVLRFREEACKIAQFTGTKVEINTFENRYQPFKSNETLAKVFVQTLRRLNVNCSSKHCQGTGSMDMGNVSHLLPAIHPYLTLEGGPGMLHTAEFARAAGGKWGDDLLLLAVQALALTGLEVMTNEGLRKRIREEHQQKESPKGLTISL</sequence>
<dbReference type="InterPro" id="IPR036264">
    <property type="entry name" value="Bact_exopeptidase_dim_dom"/>
</dbReference>
<dbReference type="GO" id="GO:0005737">
    <property type="term" value="C:cytoplasm"/>
    <property type="evidence" value="ECO:0007669"/>
    <property type="project" value="TreeGrafter"/>
</dbReference>
<dbReference type="InterPro" id="IPR002933">
    <property type="entry name" value="Peptidase_M20"/>
</dbReference>
<dbReference type="KEGG" id="tfr:BR63_15110"/>
<keyword evidence="2" id="KW-0378">Hydrolase</keyword>
<reference evidence="2 3" key="1">
    <citation type="journal article" date="2019" name="Front. Microbiol.">
        <title>Thermoanaerosceptrum fracticalcis gen. nov. sp. nov., a Novel Fumarate-Fermenting Microorganism From a Deep Fractured Carbonate Aquifer of the US Great Basin.</title>
        <authorList>
            <person name="Hamilton-Brehm S.D."/>
            <person name="Stewart L.E."/>
            <person name="Zavarin M."/>
            <person name="Caldwell M."/>
            <person name="Lawson P.A."/>
            <person name="Onstott T.C."/>
            <person name="Grzymski J."/>
            <person name="Neveux I."/>
            <person name="Lollar B.S."/>
            <person name="Russell C.E."/>
            <person name="Moser D.P."/>
        </authorList>
    </citation>
    <scope>NUCLEOTIDE SEQUENCE [LARGE SCALE GENOMIC DNA]</scope>
    <source>
        <strain evidence="2 3">DRI-13</strain>
    </source>
</reference>
<dbReference type="NCBIfam" id="TIGR01891">
    <property type="entry name" value="amidohydrolases"/>
    <property type="match status" value="1"/>
</dbReference>
<dbReference type="OrthoDB" id="9781032at2"/>
<dbReference type="PIRSF" id="PIRSF037226">
    <property type="entry name" value="Amidohydrolase_ACY1L2_prd"/>
    <property type="match status" value="1"/>
</dbReference>
<dbReference type="InterPro" id="IPR017144">
    <property type="entry name" value="Xaa-Arg_dipeptidase"/>
</dbReference>
<dbReference type="Proteomes" id="UP000515847">
    <property type="component" value="Chromosome"/>
</dbReference>
<accession>A0A7G6E5Z1</accession>
<dbReference type="InterPro" id="IPR017439">
    <property type="entry name" value="Amidohydrolase"/>
</dbReference>
<comment type="similarity">
    <text evidence="1">Belongs to the peptidase M20A family.</text>
</comment>
<dbReference type="GO" id="GO:0016805">
    <property type="term" value="F:dipeptidase activity"/>
    <property type="evidence" value="ECO:0007669"/>
    <property type="project" value="InterPro"/>
</dbReference>
<dbReference type="AlphaFoldDB" id="A0A7G6E5Z1"/>
<dbReference type="RefSeq" id="WP_051965934.1">
    <property type="nucleotide sequence ID" value="NZ_CP045798.1"/>
</dbReference>
<dbReference type="GO" id="GO:0046657">
    <property type="term" value="P:folic acid catabolic process"/>
    <property type="evidence" value="ECO:0007669"/>
    <property type="project" value="TreeGrafter"/>
</dbReference>
<evidence type="ECO:0000313" key="2">
    <source>
        <dbReference type="EMBL" id="QNB47495.1"/>
    </source>
</evidence>
<proteinExistence type="inferred from homology"/>
<dbReference type="SUPFAM" id="SSF53187">
    <property type="entry name" value="Zn-dependent exopeptidases"/>
    <property type="match status" value="1"/>
</dbReference>
<dbReference type="Gene3D" id="3.30.70.360">
    <property type="match status" value="1"/>
</dbReference>